<sequence>MLTELRANAHLKNWITFLVVLDELIYFLLEEIKMETYLTMGQLAELLAISKHQIRYNEEKGLLSPAFIDANGYHKYGIDQMYQLANILLMRSLGVSTAQITKFMTNQDNVWAEQTLKETLQATEDKIHQLVVAKKKIEALLPEIEQKEEGYLSLPERNLRKVYSYPLMESMNIAAFFKAFKNTQNNQPMLFESLYYLVCDQQMDVYVEDPLAKDKQLKAGDYVVKRVWVEEEAELLEAVARFKQETNFPSLGVSEVIIKEEAYSSILMNNKLLYELQGFISMKG</sequence>
<reference evidence="7" key="1">
    <citation type="submission" date="2015-12" db="EMBL/GenBank/DDBJ databases">
        <authorList>
            <person name="Lauer A."/>
            <person name="Humrighouse B."/>
            <person name="Loparev V."/>
            <person name="Shewmaker P.L."/>
            <person name="Whitney A.M."/>
            <person name="McLaughlin R.W."/>
        </authorList>
    </citation>
    <scope>NUCLEOTIDE SEQUENCE [LARGE SCALE GENOMIC DNA]</scope>
    <source>
        <strain evidence="7">LMG 26678</strain>
    </source>
</reference>
<dbReference type="GO" id="GO:0003677">
    <property type="term" value="F:DNA binding"/>
    <property type="evidence" value="ECO:0007669"/>
    <property type="project" value="UniProtKB-KW"/>
</dbReference>
<dbReference type="AlphaFoldDB" id="A0A0U2LW63"/>
<organism evidence="6 7">
    <name type="scientific">Enterococcus rotai</name>
    <dbReference type="NCBI Taxonomy" id="118060"/>
    <lineage>
        <taxon>Bacteria</taxon>
        <taxon>Bacillati</taxon>
        <taxon>Bacillota</taxon>
        <taxon>Bacilli</taxon>
        <taxon>Lactobacillales</taxon>
        <taxon>Enterococcaceae</taxon>
        <taxon>Enterococcus</taxon>
    </lineage>
</organism>
<dbReference type="SUPFAM" id="SSF46955">
    <property type="entry name" value="Putative DNA-binding domain"/>
    <property type="match status" value="1"/>
</dbReference>
<keyword evidence="1" id="KW-0678">Repressor</keyword>
<dbReference type="InterPro" id="IPR000551">
    <property type="entry name" value="MerR-type_HTH_dom"/>
</dbReference>
<dbReference type="EMBL" id="CP013655">
    <property type="protein sequence ID" value="ALS37141.1"/>
    <property type="molecule type" value="Genomic_DNA"/>
</dbReference>
<keyword evidence="3" id="KW-0238">DNA-binding</keyword>
<dbReference type="InterPro" id="IPR047057">
    <property type="entry name" value="MerR_fam"/>
</dbReference>
<dbReference type="Pfam" id="PF13411">
    <property type="entry name" value="MerR_1"/>
    <property type="match status" value="1"/>
</dbReference>
<proteinExistence type="predicted"/>
<dbReference type="KEGG" id="erx:ATZ35_08210"/>
<dbReference type="PROSITE" id="PS50937">
    <property type="entry name" value="HTH_MERR_2"/>
    <property type="match status" value="1"/>
</dbReference>
<name>A0A0U2LW63_9ENTE</name>
<keyword evidence="4" id="KW-0804">Transcription</keyword>
<evidence type="ECO:0000256" key="3">
    <source>
        <dbReference type="ARBA" id="ARBA00023125"/>
    </source>
</evidence>
<evidence type="ECO:0000313" key="7">
    <source>
        <dbReference type="Proteomes" id="UP000067523"/>
    </source>
</evidence>
<evidence type="ECO:0000313" key="6">
    <source>
        <dbReference type="EMBL" id="ALS37141.1"/>
    </source>
</evidence>
<dbReference type="SMART" id="SM00422">
    <property type="entry name" value="HTH_MERR"/>
    <property type="match status" value="1"/>
</dbReference>
<dbReference type="Gene3D" id="1.10.1660.10">
    <property type="match status" value="1"/>
</dbReference>
<dbReference type="PANTHER" id="PTHR30204">
    <property type="entry name" value="REDOX-CYCLING DRUG-SENSING TRANSCRIPTIONAL ACTIVATOR SOXR"/>
    <property type="match status" value="1"/>
</dbReference>
<dbReference type="InterPro" id="IPR009061">
    <property type="entry name" value="DNA-bd_dom_put_sf"/>
</dbReference>
<evidence type="ECO:0000256" key="4">
    <source>
        <dbReference type="ARBA" id="ARBA00023163"/>
    </source>
</evidence>
<dbReference type="Proteomes" id="UP000067523">
    <property type="component" value="Chromosome"/>
</dbReference>
<evidence type="ECO:0000256" key="2">
    <source>
        <dbReference type="ARBA" id="ARBA00023015"/>
    </source>
</evidence>
<protein>
    <recommendedName>
        <fullName evidence="5">HTH merR-type domain-containing protein</fullName>
    </recommendedName>
</protein>
<evidence type="ECO:0000259" key="5">
    <source>
        <dbReference type="PROSITE" id="PS50937"/>
    </source>
</evidence>
<dbReference type="PANTHER" id="PTHR30204:SF69">
    <property type="entry name" value="MERR-FAMILY TRANSCRIPTIONAL REGULATOR"/>
    <property type="match status" value="1"/>
</dbReference>
<keyword evidence="7" id="KW-1185">Reference proteome</keyword>
<evidence type="ECO:0000256" key="1">
    <source>
        <dbReference type="ARBA" id="ARBA00022491"/>
    </source>
</evidence>
<feature type="domain" description="HTH merR-type" evidence="5">
    <location>
        <begin position="37"/>
        <end position="106"/>
    </location>
</feature>
<dbReference type="GO" id="GO:0003700">
    <property type="term" value="F:DNA-binding transcription factor activity"/>
    <property type="evidence" value="ECO:0007669"/>
    <property type="project" value="InterPro"/>
</dbReference>
<keyword evidence="2" id="KW-0805">Transcription regulation</keyword>
<gene>
    <name evidence="6" type="ORF">ATZ35_08210</name>
</gene>
<dbReference type="STRING" id="118060.ATZ35_08210"/>
<accession>A0A0U2LW63</accession>